<dbReference type="FunFam" id="3.30.160.60:FF:000557">
    <property type="entry name" value="zinc finger and SCAN domain-containing protein 29"/>
    <property type="match status" value="1"/>
</dbReference>
<proteinExistence type="inferred from homology"/>
<evidence type="ECO:0000256" key="2">
    <source>
        <dbReference type="ARBA" id="ARBA00006991"/>
    </source>
</evidence>
<evidence type="ECO:0000256" key="4">
    <source>
        <dbReference type="ARBA" id="ARBA00022737"/>
    </source>
</evidence>
<protein>
    <recommendedName>
        <fullName evidence="13">C2H2-type domain-containing protein</fullName>
    </recommendedName>
</protein>
<dbReference type="GO" id="GO:0005634">
    <property type="term" value="C:nucleus"/>
    <property type="evidence" value="ECO:0007669"/>
    <property type="project" value="UniProtKB-SubCell"/>
</dbReference>
<dbReference type="FunFam" id="3.30.160.60:FF:000309">
    <property type="entry name" value="zinc finger X-chromosomal protein-like"/>
    <property type="match status" value="1"/>
</dbReference>
<keyword evidence="4" id="KW-0677">Repeat</keyword>
<dbReference type="GO" id="GO:0008270">
    <property type="term" value="F:zinc ion binding"/>
    <property type="evidence" value="ECO:0007669"/>
    <property type="project" value="UniProtKB-KW"/>
</dbReference>
<evidence type="ECO:0000256" key="6">
    <source>
        <dbReference type="ARBA" id="ARBA00022833"/>
    </source>
</evidence>
<feature type="compositionally biased region" description="Basic residues" evidence="12">
    <location>
        <begin position="61"/>
        <end position="71"/>
    </location>
</feature>
<dbReference type="FunFam" id="3.30.160.60:FF:001480">
    <property type="entry name" value="Si:cabz01071911.3"/>
    <property type="match status" value="1"/>
</dbReference>
<keyword evidence="15" id="KW-1185">Reference proteome</keyword>
<keyword evidence="9" id="KW-0804">Transcription</keyword>
<name>A0A9Q1IAT9_SYNKA</name>
<evidence type="ECO:0000256" key="7">
    <source>
        <dbReference type="ARBA" id="ARBA00023015"/>
    </source>
</evidence>
<evidence type="ECO:0000256" key="10">
    <source>
        <dbReference type="ARBA" id="ARBA00023242"/>
    </source>
</evidence>
<evidence type="ECO:0000256" key="12">
    <source>
        <dbReference type="SAM" id="MobiDB-lite"/>
    </source>
</evidence>
<comment type="similarity">
    <text evidence="2">Belongs to the krueppel C2H2-type zinc-finger protein family.</text>
</comment>
<keyword evidence="6" id="KW-0862">Zinc</keyword>
<dbReference type="PROSITE" id="PS50157">
    <property type="entry name" value="ZINC_FINGER_C2H2_2"/>
    <property type="match status" value="3"/>
</dbReference>
<comment type="caution">
    <text evidence="14">The sequence shown here is derived from an EMBL/GenBank/DDBJ whole genome shotgun (WGS) entry which is preliminary data.</text>
</comment>
<keyword evidence="3" id="KW-0479">Metal-binding</keyword>
<feature type="region of interest" description="Disordered" evidence="12">
    <location>
        <begin position="50"/>
        <end position="125"/>
    </location>
</feature>
<feature type="region of interest" description="Disordered" evidence="12">
    <location>
        <begin position="1"/>
        <end position="38"/>
    </location>
</feature>
<dbReference type="GO" id="GO:0000977">
    <property type="term" value="F:RNA polymerase II transcription regulatory region sequence-specific DNA binding"/>
    <property type="evidence" value="ECO:0007669"/>
    <property type="project" value="TreeGrafter"/>
</dbReference>
<dbReference type="EMBL" id="JAINUF010000024">
    <property type="protein sequence ID" value="KAJ8332834.1"/>
    <property type="molecule type" value="Genomic_DNA"/>
</dbReference>
<dbReference type="Proteomes" id="UP001152622">
    <property type="component" value="Chromosome 24"/>
</dbReference>
<dbReference type="AlphaFoldDB" id="A0A9Q1IAT9"/>
<dbReference type="PANTHER" id="PTHR24381">
    <property type="entry name" value="ZINC FINGER PROTEIN"/>
    <property type="match status" value="1"/>
</dbReference>
<comment type="subcellular location">
    <subcellularLocation>
        <location evidence="1">Nucleus</location>
    </subcellularLocation>
</comment>
<evidence type="ECO:0000256" key="5">
    <source>
        <dbReference type="ARBA" id="ARBA00022771"/>
    </source>
</evidence>
<feature type="compositionally biased region" description="Gly residues" evidence="12">
    <location>
        <begin position="22"/>
        <end position="35"/>
    </location>
</feature>
<feature type="compositionally biased region" description="Polar residues" evidence="12">
    <location>
        <begin position="97"/>
        <end position="113"/>
    </location>
</feature>
<evidence type="ECO:0000256" key="11">
    <source>
        <dbReference type="PROSITE-ProRule" id="PRU00042"/>
    </source>
</evidence>
<dbReference type="OrthoDB" id="8113227at2759"/>
<organism evidence="14 15">
    <name type="scientific">Synaphobranchus kaupii</name>
    <name type="common">Kaup's arrowtooth eel</name>
    <dbReference type="NCBI Taxonomy" id="118154"/>
    <lineage>
        <taxon>Eukaryota</taxon>
        <taxon>Metazoa</taxon>
        <taxon>Chordata</taxon>
        <taxon>Craniata</taxon>
        <taxon>Vertebrata</taxon>
        <taxon>Euteleostomi</taxon>
        <taxon>Actinopterygii</taxon>
        <taxon>Neopterygii</taxon>
        <taxon>Teleostei</taxon>
        <taxon>Anguilliformes</taxon>
        <taxon>Synaphobranchidae</taxon>
        <taxon>Synaphobranchus</taxon>
    </lineage>
</organism>
<dbReference type="InterPro" id="IPR013087">
    <property type="entry name" value="Znf_C2H2_type"/>
</dbReference>
<feature type="domain" description="C2H2-type" evidence="13">
    <location>
        <begin position="164"/>
        <end position="186"/>
    </location>
</feature>
<sequence>MMFEEEDVDQPTGNDKEEEGMNSGGRTQGEMGGLPVGDVTPAAVVVALSEYLPHSKDQPQKNRRGRPKKTLQLKDVNQREKDVSEAGVLHAEPGRSYSVTKSNTETQSQQSAAESMYRKPDGYPGGGEGRHVVSHMPWIGNVTEEEDGKAYIIHRRVHTGERPYSCLECGKTFAQLSNLNTHRKTHMLPGDDLVFSDQEEVGNEEDGDENRHRSFPYFKDQKPQICSVCGKGFRYSSMLKIHMRVHSGEKPYSCKICGKSFSQACSVRVHEKIH</sequence>
<dbReference type="PANTHER" id="PTHR24381:SF393">
    <property type="entry name" value="CHROMATIN-LINKED ADAPTOR FOR MSL PROTEINS, ISOFORM B"/>
    <property type="match status" value="1"/>
</dbReference>
<evidence type="ECO:0000256" key="1">
    <source>
        <dbReference type="ARBA" id="ARBA00004123"/>
    </source>
</evidence>
<evidence type="ECO:0000256" key="8">
    <source>
        <dbReference type="ARBA" id="ARBA00023125"/>
    </source>
</evidence>
<dbReference type="PROSITE" id="PS00028">
    <property type="entry name" value="ZINC_FINGER_C2H2_1"/>
    <property type="match status" value="3"/>
</dbReference>
<dbReference type="SUPFAM" id="SSF57667">
    <property type="entry name" value="beta-beta-alpha zinc fingers"/>
    <property type="match status" value="2"/>
</dbReference>
<dbReference type="GO" id="GO:0000981">
    <property type="term" value="F:DNA-binding transcription factor activity, RNA polymerase II-specific"/>
    <property type="evidence" value="ECO:0007669"/>
    <property type="project" value="TreeGrafter"/>
</dbReference>
<dbReference type="SMART" id="SM00355">
    <property type="entry name" value="ZnF_C2H2"/>
    <property type="match status" value="3"/>
</dbReference>
<dbReference type="Gene3D" id="3.30.160.60">
    <property type="entry name" value="Classic Zinc Finger"/>
    <property type="match status" value="3"/>
</dbReference>
<evidence type="ECO:0000259" key="13">
    <source>
        <dbReference type="PROSITE" id="PS50157"/>
    </source>
</evidence>
<dbReference type="Pfam" id="PF00096">
    <property type="entry name" value="zf-C2H2"/>
    <property type="match status" value="3"/>
</dbReference>
<dbReference type="InterPro" id="IPR036236">
    <property type="entry name" value="Znf_C2H2_sf"/>
</dbReference>
<keyword evidence="10" id="KW-0539">Nucleus</keyword>
<evidence type="ECO:0000313" key="15">
    <source>
        <dbReference type="Proteomes" id="UP001152622"/>
    </source>
</evidence>
<keyword evidence="7" id="KW-0805">Transcription regulation</keyword>
<evidence type="ECO:0000256" key="9">
    <source>
        <dbReference type="ARBA" id="ARBA00023163"/>
    </source>
</evidence>
<evidence type="ECO:0000313" key="14">
    <source>
        <dbReference type="EMBL" id="KAJ8332834.1"/>
    </source>
</evidence>
<feature type="domain" description="C2H2-type" evidence="13">
    <location>
        <begin position="252"/>
        <end position="274"/>
    </location>
</feature>
<feature type="domain" description="C2H2-type" evidence="13">
    <location>
        <begin position="224"/>
        <end position="251"/>
    </location>
</feature>
<reference evidence="14" key="1">
    <citation type="journal article" date="2023" name="Science">
        <title>Genome structures resolve the early diversification of teleost fishes.</title>
        <authorList>
            <person name="Parey E."/>
            <person name="Louis A."/>
            <person name="Montfort J."/>
            <person name="Bouchez O."/>
            <person name="Roques C."/>
            <person name="Iampietro C."/>
            <person name="Lluch J."/>
            <person name="Castinel A."/>
            <person name="Donnadieu C."/>
            <person name="Desvignes T."/>
            <person name="Floi Bucao C."/>
            <person name="Jouanno E."/>
            <person name="Wen M."/>
            <person name="Mejri S."/>
            <person name="Dirks R."/>
            <person name="Jansen H."/>
            <person name="Henkel C."/>
            <person name="Chen W.J."/>
            <person name="Zahm M."/>
            <person name="Cabau C."/>
            <person name="Klopp C."/>
            <person name="Thompson A.W."/>
            <person name="Robinson-Rechavi M."/>
            <person name="Braasch I."/>
            <person name="Lecointre G."/>
            <person name="Bobe J."/>
            <person name="Postlethwait J.H."/>
            <person name="Berthelot C."/>
            <person name="Roest Crollius H."/>
            <person name="Guiguen Y."/>
        </authorList>
    </citation>
    <scope>NUCLEOTIDE SEQUENCE</scope>
    <source>
        <strain evidence="14">WJC10195</strain>
    </source>
</reference>
<keyword evidence="8" id="KW-0238">DNA-binding</keyword>
<keyword evidence="5 11" id="KW-0863">Zinc-finger</keyword>
<gene>
    <name evidence="14" type="ORF">SKAU_G00417300</name>
</gene>
<accession>A0A9Q1IAT9</accession>
<evidence type="ECO:0000256" key="3">
    <source>
        <dbReference type="ARBA" id="ARBA00022723"/>
    </source>
</evidence>